<keyword evidence="1" id="KW-0812">Transmembrane</keyword>
<evidence type="ECO:0000256" key="1">
    <source>
        <dbReference type="SAM" id="Phobius"/>
    </source>
</evidence>
<keyword evidence="1" id="KW-0472">Membrane</keyword>
<protein>
    <submittedName>
        <fullName evidence="2">Uncharacterized protein</fullName>
    </submittedName>
</protein>
<keyword evidence="3" id="KW-1185">Reference proteome</keyword>
<name>A0AAE0WAJ2_9BIVA</name>
<accession>A0AAE0WAJ2</accession>
<reference evidence="2" key="2">
    <citation type="journal article" date="2021" name="Genome Biol. Evol.">
        <title>Developing a high-quality reference genome for a parasitic bivalve with doubly uniparental inheritance (Bivalvia: Unionida).</title>
        <authorList>
            <person name="Smith C.H."/>
        </authorList>
    </citation>
    <scope>NUCLEOTIDE SEQUENCE</scope>
    <source>
        <strain evidence="2">CHS0354</strain>
        <tissue evidence="2">Mantle</tissue>
    </source>
</reference>
<dbReference type="EMBL" id="JAEAOA010001995">
    <property type="protein sequence ID" value="KAK3608158.1"/>
    <property type="molecule type" value="Genomic_DNA"/>
</dbReference>
<evidence type="ECO:0000313" key="3">
    <source>
        <dbReference type="Proteomes" id="UP001195483"/>
    </source>
</evidence>
<dbReference type="AlphaFoldDB" id="A0AAE0WAJ2"/>
<sequence>MVAVAIMVAEVVLQAIVSVLVDVVVVVVMVIVVQVVKKEMAEKTKYTSYGQGILQKRHIQVWCHIFPTKG</sequence>
<dbReference type="Proteomes" id="UP001195483">
    <property type="component" value="Unassembled WGS sequence"/>
</dbReference>
<proteinExistence type="predicted"/>
<feature type="transmembrane region" description="Helical" evidence="1">
    <location>
        <begin position="12"/>
        <end position="36"/>
    </location>
</feature>
<organism evidence="2 3">
    <name type="scientific">Potamilus streckersoni</name>
    <dbReference type="NCBI Taxonomy" id="2493646"/>
    <lineage>
        <taxon>Eukaryota</taxon>
        <taxon>Metazoa</taxon>
        <taxon>Spiralia</taxon>
        <taxon>Lophotrochozoa</taxon>
        <taxon>Mollusca</taxon>
        <taxon>Bivalvia</taxon>
        <taxon>Autobranchia</taxon>
        <taxon>Heteroconchia</taxon>
        <taxon>Palaeoheterodonta</taxon>
        <taxon>Unionida</taxon>
        <taxon>Unionoidea</taxon>
        <taxon>Unionidae</taxon>
        <taxon>Ambleminae</taxon>
        <taxon>Lampsilini</taxon>
        <taxon>Potamilus</taxon>
    </lineage>
</organism>
<evidence type="ECO:0000313" key="2">
    <source>
        <dbReference type="EMBL" id="KAK3608158.1"/>
    </source>
</evidence>
<gene>
    <name evidence="2" type="ORF">CHS0354_034117</name>
</gene>
<keyword evidence="1" id="KW-1133">Transmembrane helix</keyword>
<reference evidence="2" key="3">
    <citation type="submission" date="2023-05" db="EMBL/GenBank/DDBJ databases">
        <authorList>
            <person name="Smith C.H."/>
        </authorList>
    </citation>
    <scope>NUCLEOTIDE SEQUENCE</scope>
    <source>
        <strain evidence="2">CHS0354</strain>
        <tissue evidence="2">Mantle</tissue>
    </source>
</reference>
<comment type="caution">
    <text evidence="2">The sequence shown here is derived from an EMBL/GenBank/DDBJ whole genome shotgun (WGS) entry which is preliminary data.</text>
</comment>
<reference evidence="2" key="1">
    <citation type="journal article" date="2021" name="Genome Biol. Evol.">
        <title>A High-Quality Reference Genome for a Parasitic Bivalve with Doubly Uniparental Inheritance (Bivalvia: Unionida).</title>
        <authorList>
            <person name="Smith C.H."/>
        </authorList>
    </citation>
    <scope>NUCLEOTIDE SEQUENCE</scope>
    <source>
        <strain evidence="2">CHS0354</strain>
    </source>
</reference>